<evidence type="ECO:0000313" key="2">
    <source>
        <dbReference type="EMBL" id="CAG8760108.1"/>
    </source>
</evidence>
<dbReference type="AlphaFoldDB" id="A0A9N9J0I3"/>
<organism evidence="2 3">
    <name type="scientific">Acaulospora morrowiae</name>
    <dbReference type="NCBI Taxonomy" id="94023"/>
    <lineage>
        <taxon>Eukaryota</taxon>
        <taxon>Fungi</taxon>
        <taxon>Fungi incertae sedis</taxon>
        <taxon>Mucoromycota</taxon>
        <taxon>Glomeromycotina</taxon>
        <taxon>Glomeromycetes</taxon>
        <taxon>Diversisporales</taxon>
        <taxon>Acaulosporaceae</taxon>
        <taxon>Acaulospora</taxon>
    </lineage>
</organism>
<dbReference type="InterPro" id="IPR011989">
    <property type="entry name" value="ARM-like"/>
</dbReference>
<comment type="caution">
    <text evidence="2">The sequence shown here is derived from an EMBL/GenBank/DDBJ whole genome shotgun (WGS) entry which is preliminary data.</text>
</comment>
<evidence type="ECO:0000313" key="3">
    <source>
        <dbReference type="Proteomes" id="UP000789342"/>
    </source>
</evidence>
<reference evidence="2" key="1">
    <citation type="submission" date="2021-06" db="EMBL/GenBank/DDBJ databases">
        <authorList>
            <person name="Kallberg Y."/>
            <person name="Tangrot J."/>
            <person name="Rosling A."/>
        </authorList>
    </citation>
    <scope>NUCLEOTIDE SEQUENCE</scope>
    <source>
        <strain evidence="2">CL551</strain>
    </source>
</reference>
<dbReference type="InterPro" id="IPR040108">
    <property type="entry name" value="Laa1/Sip1/HEATR5"/>
</dbReference>
<dbReference type="InterPro" id="IPR016024">
    <property type="entry name" value="ARM-type_fold"/>
</dbReference>
<dbReference type="OrthoDB" id="192608at2759"/>
<sequence>ETLKSYQASIEKQLLKFISLASPRPHRPIRQLIARCFVIIYVKGDSRTLYDTITALQSLAVVGKGVGEKETKLAALYCIGIISKSIGNRILSFFPETISICLKLIKNATNVSTVGQPLSIRLEATRTMTRSLEGSAKGATELDIKDMMKQLKSGLNDKSLIFRVETIECMHAIAKHTHQQYPITAGELEQLLTLMIKTLEGSNQEIRRSVASYIATLLAGTQGEVDFLALPTASKSNTSSSSHNNVSQNSGNSVVGQPPENVKVMLSVEEMLLHLSSIYNKHSNSRETRTTIIGAYSALFMKLGTKYVELNYAAIAHHLLKELLQHSRNLNSRHEALRVREH</sequence>
<feature type="non-terminal residue" evidence="2">
    <location>
        <position position="1"/>
    </location>
</feature>
<dbReference type="Proteomes" id="UP000789342">
    <property type="component" value="Unassembled WGS sequence"/>
</dbReference>
<name>A0A9N9J0I3_9GLOM</name>
<dbReference type="SUPFAM" id="SSF48371">
    <property type="entry name" value="ARM repeat"/>
    <property type="match status" value="1"/>
</dbReference>
<dbReference type="EMBL" id="CAJVPV010040348">
    <property type="protein sequence ID" value="CAG8760108.1"/>
    <property type="molecule type" value="Genomic_DNA"/>
</dbReference>
<dbReference type="GO" id="GO:0006897">
    <property type="term" value="P:endocytosis"/>
    <property type="evidence" value="ECO:0007669"/>
    <property type="project" value="TreeGrafter"/>
</dbReference>
<proteinExistence type="predicted"/>
<keyword evidence="3" id="KW-1185">Reference proteome</keyword>
<dbReference type="Gene3D" id="1.25.10.10">
    <property type="entry name" value="Leucine-rich Repeat Variant"/>
    <property type="match status" value="1"/>
</dbReference>
<dbReference type="GO" id="GO:0005794">
    <property type="term" value="C:Golgi apparatus"/>
    <property type="evidence" value="ECO:0007669"/>
    <property type="project" value="TreeGrafter"/>
</dbReference>
<feature type="non-terminal residue" evidence="2">
    <location>
        <position position="342"/>
    </location>
</feature>
<feature type="region of interest" description="Disordered" evidence="1">
    <location>
        <begin position="234"/>
        <end position="258"/>
    </location>
</feature>
<gene>
    <name evidence="2" type="ORF">AMORRO_LOCUS15850</name>
</gene>
<dbReference type="GO" id="GO:0016020">
    <property type="term" value="C:membrane"/>
    <property type="evidence" value="ECO:0007669"/>
    <property type="project" value="TreeGrafter"/>
</dbReference>
<dbReference type="PANTHER" id="PTHR21663:SF0">
    <property type="entry name" value="HEAT REPEAT-CONTAINING PROTEIN 5B"/>
    <property type="match status" value="1"/>
</dbReference>
<dbReference type="GO" id="GO:0030139">
    <property type="term" value="C:endocytic vesicle"/>
    <property type="evidence" value="ECO:0007669"/>
    <property type="project" value="TreeGrafter"/>
</dbReference>
<dbReference type="GO" id="GO:0042147">
    <property type="term" value="P:retrograde transport, endosome to Golgi"/>
    <property type="evidence" value="ECO:0007669"/>
    <property type="project" value="TreeGrafter"/>
</dbReference>
<protein>
    <submittedName>
        <fullName evidence="2">5803_t:CDS:1</fullName>
    </submittedName>
</protein>
<feature type="compositionally biased region" description="Low complexity" evidence="1">
    <location>
        <begin position="234"/>
        <end position="253"/>
    </location>
</feature>
<dbReference type="PANTHER" id="PTHR21663">
    <property type="entry name" value="HYPOTHETICAL HEAT DOMAIN-CONTAINING"/>
    <property type="match status" value="1"/>
</dbReference>
<evidence type="ECO:0000256" key="1">
    <source>
        <dbReference type="SAM" id="MobiDB-lite"/>
    </source>
</evidence>
<dbReference type="GO" id="GO:0005829">
    <property type="term" value="C:cytosol"/>
    <property type="evidence" value="ECO:0007669"/>
    <property type="project" value="GOC"/>
</dbReference>
<accession>A0A9N9J0I3</accession>
<dbReference type="GO" id="GO:0008104">
    <property type="term" value="P:intracellular protein localization"/>
    <property type="evidence" value="ECO:0007669"/>
    <property type="project" value="TreeGrafter"/>
</dbReference>